<feature type="chain" id="PRO_5046206992" evidence="2">
    <location>
        <begin position="25"/>
        <end position="365"/>
    </location>
</feature>
<dbReference type="PANTHER" id="PTHR48081:SF8">
    <property type="entry name" value="ALPHA_BETA HYDROLASE FOLD-3 DOMAIN-CONTAINING PROTEIN-RELATED"/>
    <property type="match status" value="1"/>
</dbReference>
<dbReference type="Proteomes" id="UP000746535">
    <property type="component" value="Unassembled WGS sequence"/>
</dbReference>
<name>A0ABX0YHB3_9PSED</name>
<evidence type="ECO:0000259" key="3">
    <source>
        <dbReference type="Pfam" id="PF07859"/>
    </source>
</evidence>
<dbReference type="PROSITE" id="PS51257">
    <property type="entry name" value="PROKAR_LIPOPROTEIN"/>
    <property type="match status" value="1"/>
</dbReference>
<dbReference type="InterPro" id="IPR050300">
    <property type="entry name" value="GDXG_lipolytic_enzyme"/>
</dbReference>
<reference evidence="4 5" key="1">
    <citation type="submission" date="2020-03" db="EMBL/GenBank/DDBJ databases">
        <authorList>
            <person name="Wang L."/>
            <person name="He N."/>
            <person name="Li Y."/>
            <person name="Fang Y."/>
            <person name="Zhang F."/>
        </authorList>
    </citation>
    <scope>NUCLEOTIDE SEQUENCE [LARGE SCALE GENOMIC DNA]</scope>
    <source>
        <strain evidence="5">hsmgli-8</strain>
    </source>
</reference>
<protein>
    <submittedName>
        <fullName evidence="4">Alpha/beta hydrolase</fullName>
    </submittedName>
</protein>
<proteinExistence type="predicted"/>
<evidence type="ECO:0000313" key="4">
    <source>
        <dbReference type="EMBL" id="NJP02820.1"/>
    </source>
</evidence>
<evidence type="ECO:0000256" key="2">
    <source>
        <dbReference type="SAM" id="SignalP"/>
    </source>
</evidence>
<feature type="domain" description="Alpha/beta hydrolase fold-3" evidence="3">
    <location>
        <begin position="136"/>
        <end position="341"/>
    </location>
</feature>
<comment type="caution">
    <text evidence="4">The sequence shown here is derived from an EMBL/GenBank/DDBJ whole genome shotgun (WGS) entry which is preliminary data.</text>
</comment>
<evidence type="ECO:0000313" key="5">
    <source>
        <dbReference type="Proteomes" id="UP000746535"/>
    </source>
</evidence>
<keyword evidence="5" id="KW-1185">Reference proteome</keyword>
<dbReference type="SUPFAM" id="SSF53474">
    <property type="entry name" value="alpha/beta-Hydrolases"/>
    <property type="match status" value="1"/>
</dbReference>
<dbReference type="Pfam" id="PF07859">
    <property type="entry name" value="Abhydrolase_3"/>
    <property type="match status" value="1"/>
</dbReference>
<keyword evidence="1 4" id="KW-0378">Hydrolase</keyword>
<evidence type="ECO:0000256" key="1">
    <source>
        <dbReference type="ARBA" id="ARBA00022801"/>
    </source>
</evidence>
<dbReference type="GO" id="GO:0016787">
    <property type="term" value="F:hydrolase activity"/>
    <property type="evidence" value="ECO:0007669"/>
    <property type="project" value="UniProtKB-KW"/>
</dbReference>
<gene>
    <name evidence="4" type="ORF">HBH25_18405</name>
</gene>
<feature type="signal peptide" evidence="2">
    <location>
        <begin position="1"/>
        <end position="24"/>
    </location>
</feature>
<keyword evidence="2" id="KW-0732">Signal</keyword>
<dbReference type="Gene3D" id="3.40.50.1820">
    <property type="entry name" value="alpha/beta hydrolase"/>
    <property type="match status" value="1"/>
</dbReference>
<dbReference type="InterPro" id="IPR029058">
    <property type="entry name" value="AB_hydrolase_fold"/>
</dbReference>
<dbReference type="RefSeq" id="WP_168085398.1">
    <property type="nucleotide sequence ID" value="NZ_JAAVJI010000013.1"/>
</dbReference>
<dbReference type="EMBL" id="JAAVJI010000013">
    <property type="protein sequence ID" value="NJP02820.1"/>
    <property type="molecule type" value="Genomic_DNA"/>
</dbReference>
<accession>A0ABX0YHB3</accession>
<dbReference type="PANTHER" id="PTHR48081">
    <property type="entry name" value="AB HYDROLASE SUPERFAMILY PROTEIN C4A8.06C"/>
    <property type="match status" value="1"/>
</dbReference>
<organism evidence="4 5">
    <name type="scientific">Pseudomonas quercus</name>
    <dbReference type="NCBI Taxonomy" id="2722792"/>
    <lineage>
        <taxon>Bacteria</taxon>
        <taxon>Pseudomonadati</taxon>
        <taxon>Pseudomonadota</taxon>
        <taxon>Gammaproteobacteria</taxon>
        <taxon>Pseudomonadales</taxon>
        <taxon>Pseudomonadaceae</taxon>
        <taxon>Pseudomonas</taxon>
    </lineage>
</organism>
<dbReference type="InterPro" id="IPR013094">
    <property type="entry name" value="AB_hydrolase_3"/>
</dbReference>
<sequence length="365" mass="38549">MRSPRFVRCALVAAVAAAGLATLAGCARDPEKPTLSELAVSSTKSLFRTDSDMQKVLNAQAAFDPKAIEKTTPDEARKQPTVADGVKRVLADQKRDSSPTALVPGVTTKDITVAGAAGNLPATVYTPAGTGPFPVVLYFHGGGWVIADRTVYDGGARGLAKQANAIVVSVDYRRAPEYKFPAAHQDAVAAYRWLTTNAASIGGDPKRLALAGESAGGNLAVATAIAVRDQGLTAPKSVVAVYPVAQTNTDTESYLKYADAKPLNRPMMLWFVANVTKSPADLKDPRLDLVHADLHGLPPVTLINAEIDPLRDDGAQLEQALRTQGVSVERKLYDGVTHEFFGTAAVVEKAQEAQAYAGARLKAGF</sequence>